<dbReference type="GO" id="GO:0006355">
    <property type="term" value="P:regulation of DNA-templated transcription"/>
    <property type="evidence" value="ECO:0007669"/>
    <property type="project" value="TreeGrafter"/>
</dbReference>
<dbReference type="InterPro" id="IPR001789">
    <property type="entry name" value="Sig_transdc_resp-reg_receiver"/>
</dbReference>
<dbReference type="EMBL" id="LBPI01000001">
    <property type="protein sequence ID" value="KKP55461.1"/>
    <property type="molecule type" value="Genomic_DNA"/>
</dbReference>
<accession>A0A0G0AVS4</accession>
<dbReference type="AlphaFoldDB" id="A0A0G0AVS4"/>
<comment type="caution">
    <text evidence="8">The sequence shown here is derived from an EMBL/GenBank/DDBJ whole genome shotgun (WGS) entry which is preliminary data.</text>
</comment>
<feature type="modified residue" description="4-aspartylphosphate" evidence="6">
    <location>
        <position position="57"/>
    </location>
</feature>
<dbReference type="PATRIC" id="fig|1619088.3.peg.22"/>
<dbReference type="PANTHER" id="PTHR48111:SF1">
    <property type="entry name" value="TWO-COMPONENT RESPONSE REGULATOR ORR33"/>
    <property type="match status" value="1"/>
</dbReference>
<dbReference type="GO" id="GO:0005829">
    <property type="term" value="C:cytosol"/>
    <property type="evidence" value="ECO:0007669"/>
    <property type="project" value="TreeGrafter"/>
</dbReference>
<evidence type="ECO:0000256" key="6">
    <source>
        <dbReference type="PROSITE-ProRule" id="PRU00169"/>
    </source>
</evidence>
<sequence length="127" mass="14095">MENTRKILIVEDETPLLDSYAELVETAGYVAMKALDGYQGLDLLANNLDQIDLVLLDLMMPGVDGLEVLKTIKNNEDKYGKMPIVILTNMTSESVVKEAFNMGASSYLVKTDLDYEGLVKELDKFLG</sequence>
<dbReference type="InterPro" id="IPR039420">
    <property type="entry name" value="WalR-like"/>
</dbReference>
<dbReference type="GO" id="GO:0032993">
    <property type="term" value="C:protein-DNA complex"/>
    <property type="evidence" value="ECO:0007669"/>
    <property type="project" value="TreeGrafter"/>
</dbReference>
<evidence type="ECO:0000313" key="9">
    <source>
        <dbReference type="Proteomes" id="UP000034488"/>
    </source>
</evidence>
<reference evidence="8 9" key="1">
    <citation type="journal article" date="2015" name="Nature">
        <title>rRNA introns, odd ribosomes, and small enigmatic genomes across a large radiation of phyla.</title>
        <authorList>
            <person name="Brown C.T."/>
            <person name="Hug L.A."/>
            <person name="Thomas B.C."/>
            <person name="Sharon I."/>
            <person name="Castelle C.J."/>
            <person name="Singh A."/>
            <person name="Wilkins M.J."/>
            <person name="Williams K.H."/>
            <person name="Banfield J.F."/>
        </authorList>
    </citation>
    <scope>NUCLEOTIDE SEQUENCE [LARGE SCALE GENOMIC DNA]</scope>
</reference>
<evidence type="ECO:0000313" key="8">
    <source>
        <dbReference type="EMBL" id="KKP55461.1"/>
    </source>
</evidence>
<dbReference type="GO" id="GO:0000976">
    <property type="term" value="F:transcription cis-regulatory region binding"/>
    <property type="evidence" value="ECO:0007669"/>
    <property type="project" value="TreeGrafter"/>
</dbReference>
<dbReference type="Gene3D" id="3.40.50.2300">
    <property type="match status" value="1"/>
</dbReference>
<dbReference type="SUPFAM" id="SSF52172">
    <property type="entry name" value="CheY-like"/>
    <property type="match status" value="1"/>
</dbReference>
<dbReference type="SMART" id="SM00448">
    <property type="entry name" value="REC"/>
    <property type="match status" value="1"/>
</dbReference>
<protein>
    <submittedName>
        <fullName evidence="8">Response regulator</fullName>
    </submittedName>
</protein>
<evidence type="ECO:0000256" key="2">
    <source>
        <dbReference type="ARBA" id="ARBA00023012"/>
    </source>
</evidence>
<dbReference type="GO" id="GO:0000156">
    <property type="term" value="F:phosphorelay response regulator activity"/>
    <property type="evidence" value="ECO:0007669"/>
    <property type="project" value="TreeGrafter"/>
</dbReference>
<keyword evidence="3" id="KW-0805">Transcription regulation</keyword>
<dbReference type="InterPro" id="IPR011006">
    <property type="entry name" value="CheY-like_superfamily"/>
</dbReference>
<name>A0A0G0AVS4_9BACT</name>
<dbReference type="PROSITE" id="PS50110">
    <property type="entry name" value="RESPONSE_REGULATORY"/>
    <property type="match status" value="1"/>
</dbReference>
<keyword evidence="2" id="KW-0902">Two-component regulatory system</keyword>
<evidence type="ECO:0000256" key="3">
    <source>
        <dbReference type="ARBA" id="ARBA00023015"/>
    </source>
</evidence>
<organism evidence="8 9">
    <name type="scientific">candidate division WS6 bacterium GW2011_GWB1_33_6</name>
    <dbReference type="NCBI Taxonomy" id="1619088"/>
    <lineage>
        <taxon>Bacteria</taxon>
        <taxon>Candidatus Dojkabacteria</taxon>
    </lineage>
</organism>
<dbReference type="CDD" id="cd17574">
    <property type="entry name" value="REC_OmpR"/>
    <property type="match status" value="1"/>
</dbReference>
<gene>
    <name evidence="8" type="ORF">UR47_C0001G0022</name>
</gene>
<proteinExistence type="predicted"/>
<feature type="domain" description="Response regulatory" evidence="7">
    <location>
        <begin position="6"/>
        <end position="125"/>
    </location>
</feature>
<evidence type="ECO:0000256" key="1">
    <source>
        <dbReference type="ARBA" id="ARBA00022553"/>
    </source>
</evidence>
<evidence type="ECO:0000256" key="5">
    <source>
        <dbReference type="ARBA" id="ARBA00023163"/>
    </source>
</evidence>
<dbReference type="PANTHER" id="PTHR48111">
    <property type="entry name" value="REGULATOR OF RPOS"/>
    <property type="match status" value="1"/>
</dbReference>
<evidence type="ECO:0000259" key="7">
    <source>
        <dbReference type="PROSITE" id="PS50110"/>
    </source>
</evidence>
<evidence type="ECO:0000256" key="4">
    <source>
        <dbReference type="ARBA" id="ARBA00023125"/>
    </source>
</evidence>
<dbReference type="Proteomes" id="UP000034488">
    <property type="component" value="Unassembled WGS sequence"/>
</dbReference>
<keyword evidence="5" id="KW-0804">Transcription</keyword>
<dbReference type="Pfam" id="PF00072">
    <property type="entry name" value="Response_reg"/>
    <property type="match status" value="1"/>
</dbReference>
<keyword evidence="4" id="KW-0238">DNA-binding</keyword>
<keyword evidence="1 6" id="KW-0597">Phosphoprotein</keyword>